<evidence type="ECO:0008006" key="4">
    <source>
        <dbReference type="Google" id="ProtNLM"/>
    </source>
</evidence>
<protein>
    <recommendedName>
        <fullName evidence="4">Competence protein CoiA</fullName>
    </recommendedName>
</protein>
<dbReference type="EMBL" id="QLUW01000003">
    <property type="protein sequence ID" value="RAP75532.1"/>
    <property type="molecule type" value="Genomic_DNA"/>
</dbReference>
<evidence type="ECO:0000313" key="2">
    <source>
        <dbReference type="EMBL" id="RAP75532.1"/>
    </source>
</evidence>
<name>A0A328U0G7_9BACL</name>
<feature type="coiled-coil region" evidence="1">
    <location>
        <begin position="311"/>
        <end position="338"/>
    </location>
</feature>
<accession>A0A328U0G7</accession>
<dbReference type="OrthoDB" id="2679443at2"/>
<gene>
    <name evidence="2" type="ORF">DL346_19545</name>
</gene>
<sequence length="415" mass="48622">MEAARLHNQTIYIERERNELVTRRMNAEQINAVFEHKYRIFSREKGSFRCGCCGERVVMVLYRDKALFRHYNSEQCAGERNYATYLAGRETLQETSLKQAAGKEVLHRAFMLANPGHYTVEEGYLFRKELRYVPDFIVTFPSGEQWAIDYIAKLRGDSAFRKKIDNRLRCYSEHRLKPLFLIDRSYLAVHGERDISFNYSESRMAVPHNDYCNAWEQYITGQSLDQELYRNYFGTSAVNVQSLLYIDVESEKGHFARFLHLSDKWGELLFDPCEMPLDQLLSVDERLLRTSGRYSFSLYADEESFLMYVYTDGLERRLQTFEEENERRRIEEEQAKRAHPSAVAVQVRADIDKLQELLLRCQVSPNRPMYPSLEPNLAKAEAYIALYHEGGELAESHYRSAFSILTNISYPLLGE</sequence>
<evidence type="ECO:0000256" key="1">
    <source>
        <dbReference type="SAM" id="Coils"/>
    </source>
</evidence>
<keyword evidence="3" id="KW-1185">Reference proteome</keyword>
<evidence type="ECO:0000313" key="3">
    <source>
        <dbReference type="Proteomes" id="UP000249260"/>
    </source>
</evidence>
<dbReference type="Proteomes" id="UP000249260">
    <property type="component" value="Unassembled WGS sequence"/>
</dbReference>
<organism evidence="2 3">
    <name type="scientific">Paenibacillus montanisoli</name>
    <dbReference type="NCBI Taxonomy" id="2081970"/>
    <lineage>
        <taxon>Bacteria</taxon>
        <taxon>Bacillati</taxon>
        <taxon>Bacillota</taxon>
        <taxon>Bacilli</taxon>
        <taxon>Bacillales</taxon>
        <taxon>Paenibacillaceae</taxon>
        <taxon>Paenibacillus</taxon>
    </lineage>
</organism>
<dbReference type="AlphaFoldDB" id="A0A328U0G7"/>
<reference evidence="2 3" key="1">
    <citation type="submission" date="2018-06" db="EMBL/GenBank/DDBJ databases">
        <title>Paenibacillus montanisoli sp. nov., isolated from mountain area soil.</title>
        <authorList>
            <person name="Wu M."/>
        </authorList>
    </citation>
    <scope>NUCLEOTIDE SEQUENCE [LARGE SCALE GENOMIC DNA]</scope>
    <source>
        <strain evidence="2 3">RA17</strain>
    </source>
</reference>
<comment type="caution">
    <text evidence="2">The sequence shown here is derived from an EMBL/GenBank/DDBJ whole genome shotgun (WGS) entry which is preliminary data.</text>
</comment>
<keyword evidence="1" id="KW-0175">Coiled coil</keyword>
<dbReference type="RefSeq" id="WP_112883908.1">
    <property type="nucleotide sequence ID" value="NZ_QLUW01000003.1"/>
</dbReference>
<proteinExistence type="predicted"/>